<evidence type="ECO:0000259" key="5">
    <source>
        <dbReference type="PROSITE" id="PS51891"/>
    </source>
</evidence>
<evidence type="ECO:0000313" key="6">
    <source>
        <dbReference type="EMBL" id="THU89657.1"/>
    </source>
</evidence>
<protein>
    <recommendedName>
        <fullName evidence="5">CENP-V/GFA domain-containing protein</fullName>
    </recommendedName>
</protein>
<dbReference type="PANTHER" id="PTHR33337">
    <property type="entry name" value="GFA DOMAIN-CONTAINING PROTEIN"/>
    <property type="match status" value="1"/>
</dbReference>
<keyword evidence="2" id="KW-0479">Metal-binding</keyword>
<dbReference type="InterPro" id="IPR006913">
    <property type="entry name" value="CENP-V/GFA"/>
</dbReference>
<dbReference type="Gene3D" id="3.90.1590.10">
    <property type="entry name" value="glutathione-dependent formaldehyde- activating enzyme (gfa)"/>
    <property type="match status" value="1"/>
</dbReference>
<name>A0A4S8LKH2_DENBC</name>
<evidence type="ECO:0000256" key="4">
    <source>
        <dbReference type="ARBA" id="ARBA00023239"/>
    </source>
</evidence>
<keyword evidence="4" id="KW-0456">Lyase</keyword>
<dbReference type="PROSITE" id="PS51891">
    <property type="entry name" value="CENP_V_GFA"/>
    <property type="match status" value="1"/>
</dbReference>
<keyword evidence="7" id="KW-1185">Reference proteome</keyword>
<dbReference type="PANTHER" id="PTHR33337:SF40">
    <property type="entry name" value="CENP-V_GFA DOMAIN-CONTAINING PROTEIN-RELATED"/>
    <property type="match status" value="1"/>
</dbReference>
<evidence type="ECO:0000256" key="3">
    <source>
        <dbReference type="ARBA" id="ARBA00022833"/>
    </source>
</evidence>
<dbReference type="AlphaFoldDB" id="A0A4S8LKH2"/>
<reference evidence="6 7" key="1">
    <citation type="journal article" date="2019" name="Nat. Ecol. Evol.">
        <title>Megaphylogeny resolves global patterns of mushroom evolution.</title>
        <authorList>
            <person name="Varga T."/>
            <person name="Krizsan K."/>
            <person name="Foldi C."/>
            <person name="Dima B."/>
            <person name="Sanchez-Garcia M."/>
            <person name="Sanchez-Ramirez S."/>
            <person name="Szollosi G.J."/>
            <person name="Szarkandi J.G."/>
            <person name="Papp V."/>
            <person name="Albert L."/>
            <person name="Andreopoulos W."/>
            <person name="Angelini C."/>
            <person name="Antonin V."/>
            <person name="Barry K.W."/>
            <person name="Bougher N.L."/>
            <person name="Buchanan P."/>
            <person name="Buyck B."/>
            <person name="Bense V."/>
            <person name="Catcheside P."/>
            <person name="Chovatia M."/>
            <person name="Cooper J."/>
            <person name="Damon W."/>
            <person name="Desjardin D."/>
            <person name="Finy P."/>
            <person name="Geml J."/>
            <person name="Haridas S."/>
            <person name="Hughes K."/>
            <person name="Justo A."/>
            <person name="Karasinski D."/>
            <person name="Kautmanova I."/>
            <person name="Kiss B."/>
            <person name="Kocsube S."/>
            <person name="Kotiranta H."/>
            <person name="LaButti K.M."/>
            <person name="Lechner B.E."/>
            <person name="Liimatainen K."/>
            <person name="Lipzen A."/>
            <person name="Lukacs Z."/>
            <person name="Mihaltcheva S."/>
            <person name="Morgado L.N."/>
            <person name="Niskanen T."/>
            <person name="Noordeloos M.E."/>
            <person name="Ohm R.A."/>
            <person name="Ortiz-Santana B."/>
            <person name="Ovrebo C."/>
            <person name="Racz N."/>
            <person name="Riley R."/>
            <person name="Savchenko A."/>
            <person name="Shiryaev A."/>
            <person name="Soop K."/>
            <person name="Spirin V."/>
            <person name="Szebenyi C."/>
            <person name="Tomsovsky M."/>
            <person name="Tulloss R.E."/>
            <person name="Uehling J."/>
            <person name="Grigoriev I.V."/>
            <person name="Vagvolgyi C."/>
            <person name="Papp T."/>
            <person name="Martin F.M."/>
            <person name="Miettinen O."/>
            <person name="Hibbett D.S."/>
            <person name="Nagy L.G."/>
        </authorList>
    </citation>
    <scope>NUCLEOTIDE SEQUENCE [LARGE SCALE GENOMIC DNA]</scope>
    <source>
        <strain evidence="6 7">CBS 962.96</strain>
    </source>
</reference>
<gene>
    <name evidence="6" type="ORF">K435DRAFT_865058</name>
</gene>
<evidence type="ECO:0000256" key="2">
    <source>
        <dbReference type="ARBA" id="ARBA00022723"/>
    </source>
</evidence>
<dbReference type="InterPro" id="IPR011057">
    <property type="entry name" value="Mss4-like_sf"/>
</dbReference>
<sequence>MSTATPKHPSITGGCVCESIRYQISFPEGSVYPPNPCTCQCTTCRKHSGALIVHFITVQLPQITWLSPTNSDSPPNRPSEIHTSSKAVRYFCAKCGTSLAFKLLELDELELMAGTLDEDVLNGPHATELTRPIGAQFFCKRVIEGTTDFIMKSEDADLKKSIKWVEDSSEGKKLD</sequence>
<feature type="domain" description="CENP-V/GFA" evidence="5">
    <location>
        <begin position="11"/>
        <end position="139"/>
    </location>
</feature>
<dbReference type="Proteomes" id="UP000297245">
    <property type="component" value="Unassembled WGS sequence"/>
</dbReference>
<organism evidence="6 7">
    <name type="scientific">Dendrothele bispora (strain CBS 962.96)</name>
    <dbReference type="NCBI Taxonomy" id="1314807"/>
    <lineage>
        <taxon>Eukaryota</taxon>
        <taxon>Fungi</taxon>
        <taxon>Dikarya</taxon>
        <taxon>Basidiomycota</taxon>
        <taxon>Agaricomycotina</taxon>
        <taxon>Agaricomycetes</taxon>
        <taxon>Agaricomycetidae</taxon>
        <taxon>Agaricales</taxon>
        <taxon>Agaricales incertae sedis</taxon>
        <taxon>Dendrothele</taxon>
    </lineage>
</organism>
<dbReference type="GO" id="GO:0046872">
    <property type="term" value="F:metal ion binding"/>
    <property type="evidence" value="ECO:0007669"/>
    <property type="project" value="UniProtKB-KW"/>
</dbReference>
<dbReference type="OrthoDB" id="6329284at2759"/>
<accession>A0A4S8LKH2</accession>
<comment type="similarity">
    <text evidence="1">Belongs to the Gfa family.</text>
</comment>
<evidence type="ECO:0000313" key="7">
    <source>
        <dbReference type="Proteomes" id="UP000297245"/>
    </source>
</evidence>
<dbReference type="EMBL" id="ML179360">
    <property type="protein sequence ID" value="THU89657.1"/>
    <property type="molecule type" value="Genomic_DNA"/>
</dbReference>
<evidence type="ECO:0000256" key="1">
    <source>
        <dbReference type="ARBA" id="ARBA00005495"/>
    </source>
</evidence>
<dbReference type="SUPFAM" id="SSF51316">
    <property type="entry name" value="Mss4-like"/>
    <property type="match status" value="1"/>
</dbReference>
<proteinExistence type="inferred from homology"/>
<keyword evidence="3" id="KW-0862">Zinc</keyword>
<dbReference type="Pfam" id="PF04828">
    <property type="entry name" value="GFA"/>
    <property type="match status" value="1"/>
</dbReference>
<dbReference type="GO" id="GO:0016846">
    <property type="term" value="F:carbon-sulfur lyase activity"/>
    <property type="evidence" value="ECO:0007669"/>
    <property type="project" value="InterPro"/>
</dbReference>